<organism evidence="2 3">
    <name type="scientific">Harryflintia acetispora</name>
    <dbReference type="NCBI Taxonomy" id="1849041"/>
    <lineage>
        <taxon>Bacteria</taxon>
        <taxon>Bacillati</taxon>
        <taxon>Bacillota</taxon>
        <taxon>Clostridia</taxon>
        <taxon>Eubacteriales</taxon>
        <taxon>Oscillospiraceae</taxon>
        <taxon>Harryflintia</taxon>
    </lineage>
</organism>
<reference evidence="2 3" key="1">
    <citation type="submission" date="2019-03" db="EMBL/GenBank/DDBJ databases">
        <title>Genomic Encyclopedia of Type Strains, Phase IV (KMG-IV): sequencing the most valuable type-strain genomes for metagenomic binning, comparative biology and taxonomic classification.</title>
        <authorList>
            <person name="Goeker M."/>
        </authorList>
    </citation>
    <scope>NUCLEOTIDE SEQUENCE [LARGE SCALE GENOMIC DNA]</scope>
    <source>
        <strain evidence="2 3">DSM 100433</strain>
    </source>
</reference>
<dbReference type="SUPFAM" id="SSF111369">
    <property type="entry name" value="HlyD-like secretion proteins"/>
    <property type="match status" value="1"/>
</dbReference>
<name>A0A9X8UKK2_9FIRM</name>
<evidence type="ECO:0000256" key="1">
    <source>
        <dbReference type="SAM" id="Coils"/>
    </source>
</evidence>
<keyword evidence="3" id="KW-1185">Reference proteome</keyword>
<feature type="coiled-coil region" evidence="1">
    <location>
        <begin position="99"/>
        <end position="240"/>
    </location>
</feature>
<dbReference type="PANTHER" id="PTHR30469:SF15">
    <property type="entry name" value="HLYD FAMILY OF SECRETION PROTEINS"/>
    <property type="match status" value="1"/>
</dbReference>
<dbReference type="Gene3D" id="2.40.420.20">
    <property type="match status" value="1"/>
</dbReference>
<accession>A0A9X8UKK2</accession>
<dbReference type="RefSeq" id="WP_165873114.1">
    <property type="nucleotide sequence ID" value="NZ_SLUK01000003.1"/>
</dbReference>
<protein>
    <submittedName>
        <fullName evidence="2">HlyD family secretion protein</fullName>
    </submittedName>
</protein>
<dbReference type="PANTHER" id="PTHR30469">
    <property type="entry name" value="MULTIDRUG RESISTANCE PROTEIN MDTA"/>
    <property type="match status" value="1"/>
</dbReference>
<evidence type="ECO:0000313" key="2">
    <source>
        <dbReference type="EMBL" id="TCL44075.1"/>
    </source>
</evidence>
<evidence type="ECO:0000313" key="3">
    <source>
        <dbReference type="Proteomes" id="UP000294682"/>
    </source>
</evidence>
<dbReference type="Proteomes" id="UP000294682">
    <property type="component" value="Unassembled WGS sequence"/>
</dbReference>
<comment type="caution">
    <text evidence="2">The sequence shown here is derived from an EMBL/GenBank/DDBJ whole genome shotgun (WGS) entry which is preliminary data.</text>
</comment>
<gene>
    <name evidence="2" type="ORF">EDD78_103112</name>
</gene>
<dbReference type="GO" id="GO:1990281">
    <property type="term" value="C:efflux pump complex"/>
    <property type="evidence" value="ECO:0007669"/>
    <property type="project" value="TreeGrafter"/>
</dbReference>
<dbReference type="AlphaFoldDB" id="A0A9X8UKK2"/>
<dbReference type="EMBL" id="SLUK01000003">
    <property type="protein sequence ID" value="TCL44075.1"/>
    <property type="molecule type" value="Genomic_DNA"/>
</dbReference>
<dbReference type="GO" id="GO:0015562">
    <property type="term" value="F:efflux transmembrane transporter activity"/>
    <property type="evidence" value="ECO:0007669"/>
    <property type="project" value="TreeGrafter"/>
</dbReference>
<proteinExistence type="predicted"/>
<keyword evidence="1" id="KW-0175">Coiled coil</keyword>
<dbReference type="Gene3D" id="2.40.50.100">
    <property type="match status" value="1"/>
</dbReference>
<sequence>MRSPVKNLLTRLSGAQRASLRLLSLFFGAILLFTFLSRAIDSFSVPLIGTAKPKPGTLLHTASGFGTAESAQQIPVTTLPDCLIMDVLVREGQSVQEGDTLLALDLEDLEQKIAQAQDEISRAALMSEYYGSLAGEDTRRAEKLLERAEEDYKADLEEAAAKVARARRELSRAQEKLDDYKDWAEDRYEGDIDWKESTLGFSDGTYDNLREAVRQRRQEYEEAQREDEKAELLAKRALEDAREVTASGNLNQQKLQQLEIAGKNRELSRLRALYEAGGQVKAGQSGIVASLSAEVGARTGNEKLLLLGDTAAPLRARFVVGEEEARFVSPGDSVLLRPASKRDWQEGGSVEGVRPLAGEDEGKYQVEVSLPQGSVLPGQSVEMQVSHSSEQFGTTLPQRALRSDSSGDYVLIAREKGTVMGTQTFAERVNVSVIERDGATAAVSGGFSPEDEIIVSSARPVAEGDRVRTEEP</sequence>
<dbReference type="Gene3D" id="1.10.287.470">
    <property type="entry name" value="Helix hairpin bin"/>
    <property type="match status" value="1"/>
</dbReference>